<dbReference type="EMBL" id="BQKI01000007">
    <property type="protein sequence ID" value="GJM97998.1"/>
    <property type="molecule type" value="Genomic_DNA"/>
</dbReference>
<gene>
    <name evidence="1" type="primary">ga14970</name>
    <name evidence="1" type="ORF">PR202_ga14970</name>
</gene>
<organism evidence="1 2">
    <name type="scientific">Eleusine coracana subsp. coracana</name>
    <dbReference type="NCBI Taxonomy" id="191504"/>
    <lineage>
        <taxon>Eukaryota</taxon>
        <taxon>Viridiplantae</taxon>
        <taxon>Streptophyta</taxon>
        <taxon>Embryophyta</taxon>
        <taxon>Tracheophyta</taxon>
        <taxon>Spermatophyta</taxon>
        <taxon>Magnoliopsida</taxon>
        <taxon>Liliopsida</taxon>
        <taxon>Poales</taxon>
        <taxon>Poaceae</taxon>
        <taxon>PACMAD clade</taxon>
        <taxon>Chloridoideae</taxon>
        <taxon>Cynodonteae</taxon>
        <taxon>Eleusininae</taxon>
        <taxon>Eleusine</taxon>
    </lineage>
</organism>
<protein>
    <submittedName>
        <fullName evidence="1">Uncharacterized protein</fullName>
    </submittedName>
</protein>
<proteinExistence type="predicted"/>
<sequence>MLQLTNERSQTLKCSHYIPSVIPENTALPCVIYCHGNSGCRADANEAAVILLPSNITLFTLDFAGSGLSDGEYVSLGWHEVKMAVQYMRRVIQKRAKFDIMDLNVIQDFLLDENHNLTDVNGNAAESHLEIFFFLIRIKLTDKMKNAAHTPAQTERAGEDVPPWAQLVMDHLQASNLEYLTRNTRNTDDSPSECMTILTFGGGHVVYIG</sequence>
<evidence type="ECO:0000313" key="1">
    <source>
        <dbReference type="EMBL" id="GJM97998.1"/>
    </source>
</evidence>
<dbReference type="Proteomes" id="UP001054889">
    <property type="component" value="Unassembled WGS sequence"/>
</dbReference>
<dbReference type="Gene3D" id="3.40.50.1820">
    <property type="entry name" value="alpha/beta hydrolase"/>
    <property type="match status" value="1"/>
</dbReference>
<reference evidence="1" key="2">
    <citation type="submission" date="2021-12" db="EMBL/GenBank/DDBJ databases">
        <title>Resequencing data analysis of finger millet.</title>
        <authorList>
            <person name="Hatakeyama M."/>
            <person name="Aluri S."/>
            <person name="Balachadran M.T."/>
            <person name="Sivarajan S.R."/>
            <person name="Poveda L."/>
            <person name="Shimizu-Inatsugi R."/>
            <person name="Schlapbach R."/>
            <person name="Sreeman S.M."/>
            <person name="Shimizu K.K."/>
        </authorList>
    </citation>
    <scope>NUCLEOTIDE SEQUENCE</scope>
</reference>
<name>A0AAV5CI48_ELECO</name>
<evidence type="ECO:0000313" key="2">
    <source>
        <dbReference type="Proteomes" id="UP001054889"/>
    </source>
</evidence>
<accession>A0AAV5CI48</accession>
<dbReference type="SUPFAM" id="SSF53474">
    <property type="entry name" value="alpha/beta-Hydrolases"/>
    <property type="match status" value="1"/>
</dbReference>
<dbReference type="PANTHER" id="PTHR43358">
    <property type="entry name" value="ALPHA/BETA-HYDROLASE"/>
    <property type="match status" value="1"/>
</dbReference>
<keyword evidence="2" id="KW-1185">Reference proteome</keyword>
<dbReference type="InterPro" id="IPR052920">
    <property type="entry name" value="DNA-binding_regulatory"/>
</dbReference>
<dbReference type="AlphaFoldDB" id="A0AAV5CI48"/>
<comment type="caution">
    <text evidence="1">The sequence shown here is derived from an EMBL/GenBank/DDBJ whole genome shotgun (WGS) entry which is preliminary data.</text>
</comment>
<dbReference type="InterPro" id="IPR029058">
    <property type="entry name" value="AB_hydrolase_fold"/>
</dbReference>
<dbReference type="PANTHER" id="PTHR43358:SF1">
    <property type="entry name" value="ALPHA_BETA-HYDROLASES SUPERFAMILY PROTEIN"/>
    <property type="match status" value="1"/>
</dbReference>
<reference evidence="1" key="1">
    <citation type="journal article" date="2018" name="DNA Res.">
        <title>Multiple hybrid de novo genome assembly of finger millet, an orphan allotetraploid crop.</title>
        <authorList>
            <person name="Hatakeyama M."/>
            <person name="Aluri S."/>
            <person name="Balachadran M.T."/>
            <person name="Sivarajan S.R."/>
            <person name="Patrignani A."/>
            <person name="Gruter S."/>
            <person name="Poveda L."/>
            <person name="Shimizu-Inatsugi R."/>
            <person name="Baeten J."/>
            <person name="Francoijs K.J."/>
            <person name="Nataraja K.N."/>
            <person name="Reddy Y.A.N."/>
            <person name="Phadnis S."/>
            <person name="Ravikumar R.L."/>
            <person name="Schlapbach R."/>
            <person name="Sreeman S.M."/>
            <person name="Shimizu K.K."/>
        </authorList>
    </citation>
    <scope>NUCLEOTIDE SEQUENCE</scope>
</reference>